<feature type="transmembrane region" description="Helical" evidence="1">
    <location>
        <begin position="15"/>
        <end position="33"/>
    </location>
</feature>
<dbReference type="InterPro" id="IPR051675">
    <property type="entry name" value="Endo/Exo/Phosphatase_dom_1"/>
</dbReference>
<protein>
    <submittedName>
        <fullName evidence="2">ComEA protein</fullName>
    </submittedName>
</protein>
<dbReference type="PANTHER" id="PTHR21180">
    <property type="entry name" value="ENDONUCLEASE/EXONUCLEASE/PHOSPHATASE FAMILY DOMAIN-CONTAINING PROTEIN 1"/>
    <property type="match status" value="1"/>
</dbReference>
<dbReference type="PANTHER" id="PTHR21180:SF32">
    <property type="entry name" value="ENDONUCLEASE_EXONUCLEASE_PHOSPHATASE FAMILY DOMAIN-CONTAINING PROTEIN 1"/>
    <property type="match status" value="1"/>
</dbReference>
<dbReference type="GO" id="GO:0015628">
    <property type="term" value="P:protein secretion by the type II secretion system"/>
    <property type="evidence" value="ECO:0007669"/>
    <property type="project" value="TreeGrafter"/>
</dbReference>
<sequence length="361" mass="42374">MWNGFFLYTRSEQKGIVVLLSLILIVLGVRFSMPYWMRYLVSEEFDEAFLQKVQAVNEQVNNEGYQEKDDSLFFFNPNTISSEGLLALGFNTYQAKSLIRYRNKIGPIRDKEDMLQVYGMDSSTYFSIEDFIIWPDNLVRNDSEMPGNMKPSQKMEWVNFNRQDDDFWQKNVHSGPIRQEIQRLLQTHYISKSLPYTKVKNYNDEYLLRWLRNNSSPKTKFHFKKEAAALPVVELNSADTSQLKQLRGIGSKLSVRIVKFRNSLGGFYCKSQLGEVYGISEDLYKSLVKHISVDTTLVKKIKPGQLKIEEISKHAYINYEQAKELKNLYRKISQPHKEDVLKLESIEERDWEKIKFYLDGS</sequence>
<gene>
    <name evidence="2" type="ORF">JCM21142_41783</name>
</gene>
<dbReference type="EMBL" id="BAMD01000018">
    <property type="protein sequence ID" value="GAF03124.1"/>
    <property type="molecule type" value="Genomic_DNA"/>
</dbReference>
<evidence type="ECO:0000256" key="1">
    <source>
        <dbReference type="SAM" id="Phobius"/>
    </source>
</evidence>
<dbReference type="InterPro" id="IPR010994">
    <property type="entry name" value="RuvA_2-like"/>
</dbReference>
<dbReference type="Proteomes" id="UP000019402">
    <property type="component" value="Unassembled WGS sequence"/>
</dbReference>
<keyword evidence="1" id="KW-1133">Transmembrane helix</keyword>
<keyword evidence="1" id="KW-0472">Membrane</keyword>
<comment type="caution">
    <text evidence="2">The sequence shown here is derived from an EMBL/GenBank/DDBJ whole genome shotgun (WGS) entry which is preliminary data.</text>
</comment>
<accession>W7YLA9</accession>
<name>W7YLA9_9BACT</name>
<dbReference type="AlphaFoldDB" id="W7YLA9"/>
<organism evidence="2 3">
    <name type="scientific">Saccharicrinis fermentans DSM 9555 = JCM 21142</name>
    <dbReference type="NCBI Taxonomy" id="869213"/>
    <lineage>
        <taxon>Bacteria</taxon>
        <taxon>Pseudomonadati</taxon>
        <taxon>Bacteroidota</taxon>
        <taxon>Bacteroidia</taxon>
        <taxon>Marinilabiliales</taxon>
        <taxon>Marinilabiliaceae</taxon>
        <taxon>Saccharicrinis</taxon>
    </lineage>
</organism>
<dbReference type="Pfam" id="PF12836">
    <property type="entry name" value="HHH_3"/>
    <property type="match status" value="2"/>
</dbReference>
<evidence type="ECO:0000313" key="3">
    <source>
        <dbReference type="Proteomes" id="UP000019402"/>
    </source>
</evidence>
<dbReference type="eggNOG" id="COG1555">
    <property type="taxonomic scope" value="Bacteria"/>
</dbReference>
<keyword evidence="3" id="KW-1185">Reference proteome</keyword>
<dbReference type="STRING" id="869213.GCA_000517085_02543"/>
<keyword evidence="1" id="KW-0812">Transmembrane</keyword>
<reference evidence="2 3" key="1">
    <citation type="journal article" date="2014" name="Genome Announc.">
        <title>Draft Genome Sequence of Cytophaga fermentans JCM 21142T, a Facultative Anaerobe Isolated from Marine Mud.</title>
        <authorList>
            <person name="Starns D."/>
            <person name="Oshima K."/>
            <person name="Suda W."/>
            <person name="Iino T."/>
            <person name="Yuki M."/>
            <person name="Inoue J."/>
            <person name="Kitamura K."/>
            <person name="Iida T."/>
            <person name="Darby A."/>
            <person name="Hattori M."/>
            <person name="Ohkuma M."/>
        </authorList>
    </citation>
    <scope>NUCLEOTIDE SEQUENCE [LARGE SCALE GENOMIC DNA]</scope>
    <source>
        <strain evidence="2 3">JCM 21142</strain>
    </source>
</reference>
<proteinExistence type="predicted"/>
<dbReference type="OrthoDB" id="981124at2"/>
<dbReference type="RefSeq" id="WP_052343183.1">
    <property type="nucleotide sequence ID" value="NZ_BAMD01000018.1"/>
</dbReference>
<dbReference type="SUPFAM" id="SSF47781">
    <property type="entry name" value="RuvA domain 2-like"/>
    <property type="match status" value="2"/>
</dbReference>
<dbReference type="Gene3D" id="1.10.150.280">
    <property type="entry name" value="AF1531-like domain"/>
    <property type="match status" value="1"/>
</dbReference>
<evidence type="ECO:0000313" key="2">
    <source>
        <dbReference type="EMBL" id="GAF03124.1"/>
    </source>
</evidence>
<dbReference type="GO" id="GO:0015627">
    <property type="term" value="C:type II protein secretion system complex"/>
    <property type="evidence" value="ECO:0007669"/>
    <property type="project" value="TreeGrafter"/>
</dbReference>